<name>A0A0B7BTT9_9EUPU</name>
<dbReference type="AlphaFoldDB" id="A0A0B7BTT9"/>
<feature type="non-terminal residue" evidence="1">
    <location>
        <position position="51"/>
    </location>
</feature>
<evidence type="ECO:0000313" key="1">
    <source>
        <dbReference type="EMBL" id="CEK96624.1"/>
    </source>
</evidence>
<organism evidence="1">
    <name type="scientific">Arion vulgaris</name>
    <dbReference type="NCBI Taxonomy" id="1028688"/>
    <lineage>
        <taxon>Eukaryota</taxon>
        <taxon>Metazoa</taxon>
        <taxon>Spiralia</taxon>
        <taxon>Lophotrochozoa</taxon>
        <taxon>Mollusca</taxon>
        <taxon>Gastropoda</taxon>
        <taxon>Heterobranchia</taxon>
        <taxon>Euthyneura</taxon>
        <taxon>Panpulmonata</taxon>
        <taxon>Eupulmonata</taxon>
        <taxon>Stylommatophora</taxon>
        <taxon>Helicina</taxon>
        <taxon>Arionoidea</taxon>
        <taxon>Arionidae</taxon>
        <taxon>Arion</taxon>
    </lineage>
</organism>
<protein>
    <submittedName>
        <fullName evidence="1">Uncharacterized protein</fullName>
    </submittedName>
</protein>
<dbReference type="EMBL" id="HACG01049759">
    <property type="protein sequence ID" value="CEK96624.1"/>
    <property type="molecule type" value="Transcribed_RNA"/>
</dbReference>
<reference evidence="1" key="1">
    <citation type="submission" date="2014-12" db="EMBL/GenBank/DDBJ databases">
        <title>Insight into the proteome of Arion vulgaris.</title>
        <authorList>
            <person name="Aradska J."/>
            <person name="Bulat T."/>
            <person name="Smidak R."/>
            <person name="Sarate P."/>
            <person name="Gangsoo J."/>
            <person name="Sialana F."/>
            <person name="Bilban M."/>
            <person name="Lubec G."/>
        </authorList>
    </citation>
    <scope>NUCLEOTIDE SEQUENCE</scope>
    <source>
        <tissue evidence="1">Skin</tissue>
    </source>
</reference>
<accession>A0A0B7BTT9</accession>
<proteinExistence type="predicted"/>
<gene>
    <name evidence="1" type="primary">ORF212767</name>
</gene>
<sequence length="51" mass="5903">MNHGGYSYLDDSFQLSSSSVHKTPDCDYFPLTQHIIESLSKHRHFENKSCD</sequence>